<organism evidence="2 3">
    <name type="scientific">Gracilariopsis chorda</name>
    <dbReference type="NCBI Taxonomy" id="448386"/>
    <lineage>
        <taxon>Eukaryota</taxon>
        <taxon>Rhodophyta</taxon>
        <taxon>Florideophyceae</taxon>
        <taxon>Rhodymeniophycidae</taxon>
        <taxon>Gracilariales</taxon>
        <taxon>Gracilariaceae</taxon>
        <taxon>Gracilariopsis</taxon>
    </lineage>
</organism>
<name>A0A2V3IY58_9FLOR</name>
<reference evidence="2 3" key="1">
    <citation type="journal article" date="2018" name="Mol. Biol. Evol.">
        <title>Analysis of the draft genome of the red seaweed Gracilariopsis chorda provides insights into genome size evolution in Rhodophyta.</title>
        <authorList>
            <person name="Lee J."/>
            <person name="Yang E.C."/>
            <person name="Graf L."/>
            <person name="Yang J.H."/>
            <person name="Qiu H."/>
            <person name="Zel Zion U."/>
            <person name="Chan C.X."/>
            <person name="Stephens T.G."/>
            <person name="Weber A.P.M."/>
            <person name="Boo G.H."/>
            <person name="Boo S.M."/>
            <person name="Kim K.M."/>
            <person name="Shin Y."/>
            <person name="Jung M."/>
            <person name="Lee S.J."/>
            <person name="Yim H.S."/>
            <person name="Lee J.H."/>
            <person name="Bhattacharya D."/>
            <person name="Yoon H.S."/>
        </authorList>
    </citation>
    <scope>NUCLEOTIDE SEQUENCE [LARGE SCALE GENOMIC DNA]</scope>
    <source>
        <strain evidence="2 3">SKKU-2015</strain>
        <tissue evidence="2">Whole body</tissue>
    </source>
</reference>
<feature type="region of interest" description="Disordered" evidence="1">
    <location>
        <begin position="1"/>
        <end position="25"/>
    </location>
</feature>
<gene>
    <name evidence="2" type="ORF">BWQ96_03165</name>
</gene>
<protein>
    <submittedName>
        <fullName evidence="2">Uncharacterized protein</fullName>
    </submittedName>
</protein>
<sequence length="128" mass="13962">MDKQPKQSSSVDEAHSQLRRLESQATNLQTSLNKLTALLSARTGSNTSLTAAHTSLSSQLSQLVLQRDAGHLEQSHAQLMRQMQLVREHLDALGALARGVDDVKNTVLQLETRVASRLARARAAAVKK</sequence>
<evidence type="ECO:0000256" key="1">
    <source>
        <dbReference type="SAM" id="MobiDB-lite"/>
    </source>
</evidence>
<feature type="compositionally biased region" description="Basic and acidic residues" evidence="1">
    <location>
        <begin position="12"/>
        <end position="22"/>
    </location>
</feature>
<feature type="compositionally biased region" description="Polar residues" evidence="1">
    <location>
        <begin position="1"/>
        <end position="11"/>
    </location>
</feature>
<accession>A0A2V3IY58</accession>
<proteinExistence type="predicted"/>
<evidence type="ECO:0000313" key="2">
    <source>
        <dbReference type="EMBL" id="PXF47088.1"/>
    </source>
</evidence>
<dbReference type="EMBL" id="NBIV01000029">
    <property type="protein sequence ID" value="PXF47088.1"/>
    <property type="molecule type" value="Genomic_DNA"/>
</dbReference>
<keyword evidence="3" id="KW-1185">Reference proteome</keyword>
<dbReference type="Proteomes" id="UP000247409">
    <property type="component" value="Unassembled WGS sequence"/>
</dbReference>
<evidence type="ECO:0000313" key="3">
    <source>
        <dbReference type="Proteomes" id="UP000247409"/>
    </source>
</evidence>
<comment type="caution">
    <text evidence="2">The sequence shown here is derived from an EMBL/GenBank/DDBJ whole genome shotgun (WGS) entry which is preliminary data.</text>
</comment>
<dbReference type="AlphaFoldDB" id="A0A2V3IY58"/>